<reference evidence="2" key="1">
    <citation type="journal article" date="2020" name="Stud. Mycol.">
        <title>101 Dothideomycetes genomes: a test case for predicting lifestyles and emergence of pathogens.</title>
        <authorList>
            <person name="Haridas S."/>
            <person name="Albert R."/>
            <person name="Binder M."/>
            <person name="Bloem J."/>
            <person name="Labutti K."/>
            <person name="Salamov A."/>
            <person name="Andreopoulos B."/>
            <person name="Baker S."/>
            <person name="Barry K."/>
            <person name="Bills G."/>
            <person name="Bluhm B."/>
            <person name="Cannon C."/>
            <person name="Castanera R."/>
            <person name="Culley D."/>
            <person name="Daum C."/>
            <person name="Ezra D."/>
            <person name="Gonzalez J."/>
            <person name="Henrissat B."/>
            <person name="Kuo A."/>
            <person name="Liang C."/>
            <person name="Lipzen A."/>
            <person name="Lutzoni F."/>
            <person name="Magnuson J."/>
            <person name="Mondo S."/>
            <person name="Nolan M."/>
            <person name="Ohm R."/>
            <person name="Pangilinan J."/>
            <person name="Park H.-J."/>
            <person name="Ramirez L."/>
            <person name="Alfaro M."/>
            <person name="Sun H."/>
            <person name="Tritt A."/>
            <person name="Yoshinaga Y."/>
            <person name="Zwiers L.-H."/>
            <person name="Turgeon B."/>
            <person name="Goodwin S."/>
            <person name="Spatafora J."/>
            <person name="Crous P."/>
            <person name="Grigoriev I."/>
        </authorList>
    </citation>
    <scope>NUCLEOTIDE SEQUENCE</scope>
    <source>
        <strain evidence="2">CBS 125425</strain>
    </source>
</reference>
<feature type="transmembrane region" description="Helical" evidence="1">
    <location>
        <begin position="80"/>
        <end position="104"/>
    </location>
</feature>
<keyword evidence="1" id="KW-1133">Transmembrane helix</keyword>
<keyword evidence="1" id="KW-0472">Membrane</keyword>
<keyword evidence="1" id="KW-0812">Transmembrane</keyword>
<dbReference type="AlphaFoldDB" id="A0A9P4R877"/>
<accession>A0A9P4R877</accession>
<feature type="transmembrane region" description="Helical" evidence="1">
    <location>
        <begin position="169"/>
        <end position="187"/>
    </location>
</feature>
<evidence type="ECO:0000313" key="3">
    <source>
        <dbReference type="Proteomes" id="UP000799444"/>
    </source>
</evidence>
<sequence>MTATKDYDLVHEPLPAYSSTWGSDTDLESEPKKAQPRVGWVLVWDSVKSRSVLVAQNTVPFLQKTVWPAIRRFRFTKKQVYAFLLLALLALLPFILVALASGGLSYGSGPFTSLFDAKTITCGDAFGTPQNSTVGGVEALFVLDFTFGKLPFSQVKIIDVVWDVVMGRGAQLLAWWVSYIVFCDALLRVIERHPATYETFTHITIQGAGFSSLLALFKDLFRTKSKRTWTLFFFMFLSTIYVLSLQTILSAMTGYVNTTIAWVDVDQSNQIVPASSFTYGSFFYSLGNMTMNKTCVDGLDGLITDSYQFDSDRRDYCDCKLPNGTVMPYQQWSSRYSYNDAYRSNYTYTSCVFNFTENTQTYYNSVTNKTEQCKRDYTFNYHGKDYNIWQANYSSGYCYDDHGYEYSTLKLRCLPDTANQTYQWGFSTMLSGIFIILQFSWSIVMYIVWQDAQFNSKLVKSGYRMNLLRAAFAASVAAKWKTGMGGCELVRTDKKSLERSLYGTKKKKYAEVEYDVFVSGKEARLDSSDEEGELRRRNSRNQDD</sequence>
<dbReference type="Proteomes" id="UP000799444">
    <property type="component" value="Unassembled WGS sequence"/>
</dbReference>
<proteinExistence type="predicted"/>
<dbReference type="EMBL" id="ML996108">
    <property type="protein sequence ID" value="KAF2738623.1"/>
    <property type="molecule type" value="Genomic_DNA"/>
</dbReference>
<keyword evidence="3" id="KW-1185">Reference proteome</keyword>
<gene>
    <name evidence="2" type="ORF">EJ04DRAFT_486074</name>
</gene>
<evidence type="ECO:0000256" key="1">
    <source>
        <dbReference type="SAM" id="Phobius"/>
    </source>
</evidence>
<comment type="caution">
    <text evidence="2">The sequence shown here is derived from an EMBL/GenBank/DDBJ whole genome shotgun (WGS) entry which is preliminary data.</text>
</comment>
<feature type="transmembrane region" description="Helical" evidence="1">
    <location>
        <begin position="229"/>
        <end position="249"/>
    </location>
</feature>
<feature type="transmembrane region" description="Helical" evidence="1">
    <location>
        <begin position="429"/>
        <end position="449"/>
    </location>
</feature>
<protein>
    <submittedName>
        <fullName evidence="2">Uncharacterized protein</fullName>
    </submittedName>
</protein>
<dbReference type="OrthoDB" id="3903561at2759"/>
<evidence type="ECO:0000313" key="2">
    <source>
        <dbReference type="EMBL" id="KAF2738623.1"/>
    </source>
</evidence>
<name>A0A9P4R877_9PLEO</name>
<organism evidence="2 3">
    <name type="scientific">Polyplosphaeria fusca</name>
    <dbReference type="NCBI Taxonomy" id="682080"/>
    <lineage>
        <taxon>Eukaryota</taxon>
        <taxon>Fungi</taxon>
        <taxon>Dikarya</taxon>
        <taxon>Ascomycota</taxon>
        <taxon>Pezizomycotina</taxon>
        <taxon>Dothideomycetes</taxon>
        <taxon>Pleosporomycetidae</taxon>
        <taxon>Pleosporales</taxon>
        <taxon>Tetraplosphaeriaceae</taxon>
        <taxon>Polyplosphaeria</taxon>
    </lineage>
</organism>